<feature type="region of interest" description="Disordered" evidence="2">
    <location>
        <begin position="1"/>
        <end position="23"/>
    </location>
</feature>
<dbReference type="EMBL" id="VFSU01000028">
    <property type="protein sequence ID" value="TPE60111.1"/>
    <property type="molecule type" value="Genomic_DNA"/>
</dbReference>
<evidence type="ECO:0000259" key="3">
    <source>
        <dbReference type="PROSITE" id="PS50887"/>
    </source>
</evidence>
<evidence type="ECO:0000313" key="5">
    <source>
        <dbReference type="Proteomes" id="UP000319897"/>
    </source>
</evidence>
<dbReference type="EC" id="2.7.7.65" evidence="1"/>
<dbReference type="InterPro" id="IPR043128">
    <property type="entry name" value="Rev_trsase/Diguanyl_cyclase"/>
</dbReference>
<reference evidence="4 5" key="1">
    <citation type="submission" date="2019-06" db="EMBL/GenBank/DDBJ databases">
        <authorList>
            <person name="Lee I."/>
            <person name="Jang G.I."/>
            <person name="Hwang C.Y."/>
        </authorList>
    </citation>
    <scope>NUCLEOTIDE SEQUENCE [LARGE SCALE GENOMIC DNA]</scope>
    <source>
        <strain evidence="4 5">PAMC 28131</strain>
    </source>
</reference>
<proteinExistence type="predicted"/>
<dbReference type="Proteomes" id="UP000319897">
    <property type="component" value="Unassembled WGS sequence"/>
</dbReference>
<comment type="caution">
    <text evidence="4">The sequence shown here is derived from an EMBL/GenBank/DDBJ whole genome shotgun (WGS) entry which is preliminary data.</text>
</comment>
<organism evidence="4 5">
    <name type="scientific">Sandaracinobacter neustonicus</name>
    <dbReference type="NCBI Taxonomy" id="1715348"/>
    <lineage>
        <taxon>Bacteria</taxon>
        <taxon>Pseudomonadati</taxon>
        <taxon>Pseudomonadota</taxon>
        <taxon>Alphaproteobacteria</taxon>
        <taxon>Sphingomonadales</taxon>
        <taxon>Sphingosinicellaceae</taxon>
        <taxon>Sandaracinobacter</taxon>
    </lineage>
</organism>
<accession>A0A501XHJ9</accession>
<dbReference type="GO" id="GO:0005886">
    <property type="term" value="C:plasma membrane"/>
    <property type="evidence" value="ECO:0007669"/>
    <property type="project" value="TreeGrafter"/>
</dbReference>
<dbReference type="PANTHER" id="PTHR45138:SF24">
    <property type="entry name" value="DIGUANYLATE CYCLASE DGCC-RELATED"/>
    <property type="match status" value="1"/>
</dbReference>
<sequence length="364" mass="38696">MEQTGGLSALREADDPADMRGQGHPALMHFDAVRRLFVETGLPPDPETYELFWLHATGADPALSRALNTRRAAGMLDAGVVKELRRQHLGDIAAAEVQALLESAQASAAALAGGLDRGRSDLKAYDEALSAEDEAMAVTRDVRQLGAMVQTLRRANALMMAANRRMEADIATAALETSRLLERLDSAERAARTDPLTGLPNRRGLLDAMKKAVKAARDGGTPLAVALADIDHFKRINDQWGHAIGDEVLRCVASHLQTQSRRAAGDGALAGRHGGEEFLMLLPGLSTPEAAAAVDAARAALARQVLRKADDGQVLGRVTFSAGVAQLRADDSADSLIDRADAALYGAKRAGRDRVMPEKPAARA</sequence>
<gene>
    <name evidence="4" type="ORF">FJQ54_11910</name>
</gene>
<dbReference type="NCBIfam" id="TIGR00254">
    <property type="entry name" value="GGDEF"/>
    <property type="match status" value="1"/>
</dbReference>
<evidence type="ECO:0000256" key="2">
    <source>
        <dbReference type="SAM" id="MobiDB-lite"/>
    </source>
</evidence>
<dbReference type="Pfam" id="PF00990">
    <property type="entry name" value="GGDEF"/>
    <property type="match status" value="1"/>
</dbReference>
<dbReference type="PANTHER" id="PTHR45138">
    <property type="entry name" value="REGULATORY COMPONENTS OF SENSORY TRANSDUCTION SYSTEM"/>
    <property type="match status" value="1"/>
</dbReference>
<dbReference type="InterPro" id="IPR029787">
    <property type="entry name" value="Nucleotide_cyclase"/>
</dbReference>
<feature type="domain" description="GGDEF" evidence="3">
    <location>
        <begin position="221"/>
        <end position="360"/>
    </location>
</feature>
<dbReference type="InterPro" id="IPR050469">
    <property type="entry name" value="Diguanylate_Cyclase"/>
</dbReference>
<dbReference type="GO" id="GO:0052621">
    <property type="term" value="F:diguanylate cyclase activity"/>
    <property type="evidence" value="ECO:0007669"/>
    <property type="project" value="UniProtKB-EC"/>
</dbReference>
<dbReference type="CDD" id="cd01949">
    <property type="entry name" value="GGDEF"/>
    <property type="match status" value="1"/>
</dbReference>
<dbReference type="AlphaFoldDB" id="A0A501XHJ9"/>
<evidence type="ECO:0000256" key="1">
    <source>
        <dbReference type="ARBA" id="ARBA00012528"/>
    </source>
</evidence>
<dbReference type="PROSITE" id="PS50887">
    <property type="entry name" value="GGDEF"/>
    <property type="match status" value="1"/>
</dbReference>
<dbReference type="FunFam" id="3.30.70.270:FF:000001">
    <property type="entry name" value="Diguanylate cyclase domain protein"/>
    <property type="match status" value="1"/>
</dbReference>
<dbReference type="OrthoDB" id="9812260at2"/>
<dbReference type="GO" id="GO:0043709">
    <property type="term" value="P:cell adhesion involved in single-species biofilm formation"/>
    <property type="evidence" value="ECO:0007669"/>
    <property type="project" value="TreeGrafter"/>
</dbReference>
<dbReference type="GO" id="GO:1902201">
    <property type="term" value="P:negative regulation of bacterial-type flagellum-dependent cell motility"/>
    <property type="evidence" value="ECO:0007669"/>
    <property type="project" value="TreeGrafter"/>
</dbReference>
<dbReference type="Gene3D" id="3.30.70.270">
    <property type="match status" value="1"/>
</dbReference>
<protein>
    <recommendedName>
        <fullName evidence="1">diguanylate cyclase</fullName>
        <ecNumber evidence="1">2.7.7.65</ecNumber>
    </recommendedName>
</protein>
<dbReference type="InterPro" id="IPR000160">
    <property type="entry name" value="GGDEF_dom"/>
</dbReference>
<keyword evidence="5" id="KW-1185">Reference proteome</keyword>
<dbReference type="RefSeq" id="WP_140928637.1">
    <property type="nucleotide sequence ID" value="NZ_VFSU01000028.1"/>
</dbReference>
<dbReference type="SMART" id="SM00267">
    <property type="entry name" value="GGDEF"/>
    <property type="match status" value="1"/>
</dbReference>
<dbReference type="SUPFAM" id="SSF55073">
    <property type="entry name" value="Nucleotide cyclase"/>
    <property type="match status" value="1"/>
</dbReference>
<name>A0A501XHJ9_9SPHN</name>
<evidence type="ECO:0000313" key="4">
    <source>
        <dbReference type="EMBL" id="TPE60111.1"/>
    </source>
</evidence>